<dbReference type="PANTHER" id="PTHR33337">
    <property type="entry name" value="GFA DOMAIN-CONTAINING PROTEIN"/>
    <property type="match status" value="1"/>
</dbReference>
<evidence type="ECO:0000313" key="6">
    <source>
        <dbReference type="EMBL" id="MBB5711851.1"/>
    </source>
</evidence>
<name>A0A840YR30_9SPHN</name>
<protein>
    <recommendedName>
        <fullName evidence="5">CENP-V/GFA domain-containing protein</fullName>
    </recommendedName>
</protein>
<evidence type="ECO:0000259" key="5">
    <source>
        <dbReference type="Pfam" id="PF04828"/>
    </source>
</evidence>
<dbReference type="Proteomes" id="UP000527143">
    <property type="component" value="Unassembled WGS sequence"/>
</dbReference>
<evidence type="ECO:0000256" key="2">
    <source>
        <dbReference type="ARBA" id="ARBA00022723"/>
    </source>
</evidence>
<proteinExistence type="inferred from homology"/>
<gene>
    <name evidence="6" type="ORF">FHT02_003103</name>
</gene>
<accession>A0A840YR30</accession>
<dbReference type="GO" id="GO:0046872">
    <property type="term" value="F:metal ion binding"/>
    <property type="evidence" value="ECO:0007669"/>
    <property type="project" value="UniProtKB-KW"/>
</dbReference>
<reference evidence="6 7" key="1">
    <citation type="submission" date="2020-08" db="EMBL/GenBank/DDBJ databases">
        <title>Genomic Encyclopedia of Type Strains, Phase IV (KMG-IV): sequencing the most valuable type-strain genomes for metagenomic binning, comparative biology and taxonomic classification.</title>
        <authorList>
            <person name="Goeker M."/>
        </authorList>
    </citation>
    <scope>NUCLEOTIDE SEQUENCE [LARGE SCALE GENOMIC DNA]</scope>
    <source>
        <strain evidence="6 7">DSM 26736</strain>
    </source>
</reference>
<dbReference type="SUPFAM" id="SSF51316">
    <property type="entry name" value="Mss4-like"/>
    <property type="match status" value="1"/>
</dbReference>
<evidence type="ECO:0000313" key="7">
    <source>
        <dbReference type="Proteomes" id="UP000527143"/>
    </source>
</evidence>
<dbReference type="Gene3D" id="3.90.1590.10">
    <property type="entry name" value="glutathione-dependent formaldehyde- activating enzyme (gfa)"/>
    <property type="match status" value="1"/>
</dbReference>
<dbReference type="GO" id="GO:0016846">
    <property type="term" value="F:carbon-sulfur lyase activity"/>
    <property type="evidence" value="ECO:0007669"/>
    <property type="project" value="InterPro"/>
</dbReference>
<evidence type="ECO:0000256" key="4">
    <source>
        <dbReference type="ARBA" id="ARBA00023239"/>
    </source>
</evidence>
<feature type="domain" description="CENP-V/GFA" evidence="5">
    <location>
        <begin position="2"/>
        <end position="79"/>
    </location>
</feature>
<evidence type="ECO:0000256" key="1">
    <source>
        <dbReference type="ARBA" id="ARBA00005495"/>
    </source>
</evidence>
<keyword evidence="4" id="KW-0456">Lyase</keyword>
<dbReference type="EMBL" id="JACIJF010000010">
    <property type="protein sequence ID" value="MBB5711851.1"/>
    <property type="molecule type" value="Genomic_DNA"/>
</dbReference>
<dbReference type="Pfam" id="PF04828">
    <property type="entry name" value="GFA"/>
    <property type="match status" value="1"/>
</dbReference>
<organism evidence="6 7">
    <name type="scientific">Sphingomonas xinjiangensis</name>
    <dbReference type="NCBI Taxonomy" id="643568"/>
    <lineage>
        <taxon>Bacteria</taxon>
        <taxon>Pseudomonadati</taxon>
        <taxon>Pseudomonadota</taxon>
        <taxon>Alphaproteobacteria</taxon>
        <taxon>Sphingomonadales</taxon>
        <taxon>Sphingomonadaceae</taxon>
        <taxon>Sphingomonas</taxon>
    </lineage>
</organism>
<dbReference type="InterPro" id="IPR006913">
    <property type="entry name" value="CENP-V/GFA"/>
</dbReference>
<evidence type="ECO:0000256" key="3">
    <source>
        <dbReference type="ARBA" id="ARBA00022833"/>
    </source>
</evidence>
<keyword evidence="7" id="KW-1185">Reference proteome</keyword>
<keyword evidence="3" id="KW-0862">Zinc</keyword>
<keyword evidence="2" id="KW-0479">Metal-binding</keyword>
<dbReference type="AlphaFoldDB" id="A0A840YR30"/>
<comment type="caution">
    <text evidence="6">The sequence shown here is derived from an EMBL/GenBank/DDBJ whole genome shotgun (WGS) entry which is preliminary data.</text>
</comment>
<comment type="similarity">
    <text evidence="1">Belongs to the Gfa family.</text>
</comment>
<sequence length="100" mass="11289">MSTYFSVPASDFKLLRGEPKSFTYVADSGNKLDRNFCPECGARVFTDKLQGFPGTVFVMLGALDHTDEVKPPIMEIFTKRRIPWTKELDVPQYLARPDAA</sequence>
<dbReference type="InterPro" id="IPR011057">
    <property type="entry name" value="Mss4-like_sf"/>
</dbReference>
<dbReference type="PANTHER" id="PTHR33337:SF40">
    <property type="entry name" value="CENP-V_GFA DOMAIN-CONTAINING PROTEIN-RELATED"/>
    <property type="match status" value="1"/>
</dbReference>